<dbReference type="GO" id="GO:0016758">
    <property type="term" value="F:hexosyltransferase activity"/>
    <property type="evidence" value="ECO:0007669"/>
    <property type="project" value="UniProtKB-ARBA"/>
</dbReference>
<feature type="region of interest" description="Disordered" evidence="1">
    <location>
        <begin position="427"/>
        <end position="446"/>
    </location>
</feature>
<evidence type="ECO:0000259" key="2">
    <source>
        <dbReference type="Pfam" id="PF00535"/>
    </source>
</evidence>
<evidence type="ECO:0000313" key="4">
    <source>
        <dbReference type="Proteomes" id="UP000774283"/>
    </source>
</evidence>
<feature type="domain" description="Glycosyltransferase 2-like" evidence="2">
    <location>
        <begin position="22"/>
        <end position="182"/>
    </location>
</feature>
<dbReference type="InterPro" id="IPR029044">
    <property type="entry name" value="Nucleotide-diphossugar_trans"/>
</dbReference>
<comment type="caution">
    <text evidence="3">The sequence shown here is derived from an EMBL/GenBank/DDBJ whole genome shotgun (WGS) entry which is preliminary data.</text>
</comment>
<organism evidence="3 4">
    <name type="scientific">Sanguibacter hominis ATCC BAA-789</name>
    <dbReference type="NCBI Taxonomy" id="1312740"/>
    <lineage>
        <taxon>Bacteria</taxon>
        <taxon>Bacillati</taxon>
        <taxon>Actinomycetota</taxon>
        <taxon>Actinomycetes</taxon>
        <taxon>Micrococcales</taxon>
        <taxon>Sanguibacteraceae</taxon>
        <taxon>Sanguibacter</taxon>
    </lineage>
</organism>
<dbReference type="AlphaFoldDB" id="A0A9X5FCF5"/>
<dbReference type="PANTHER" id="PTHR22916">
    <property type="entry name" value="GLYCOSYLTRANSFERASE"/>
    <property type="match status" value="1"/>
</dbReference>
<dbReference type="Pfam" id="PF00535">
    <property type="entry name" value="Glycos_transf_2"/>
    <property type="match status" value="1"/>
</dbReference>
<dbReference type="EMBL" id="JAAXOW010000003">
    <property type="protein sequence ID" value="NKX93750.1"/>
    <property type="molecule type" value="Genomic_DNA"/>
</dbReference>
<protein>
    <submittedName>
        <fullName evidence="3">Glycosyltransferase</fullName>
    </submittedName>
</protein>
<evidence type="ECO:0000313" key="3">
    <source>
        <dbReference type="EMBL" id="NKX93750.1"/>
    </source>
</evidence>
<proteinExistence type="predicted"/>
<sequence length="749" mass="80623">MTLRGQLGRLLGRTRRTAPTLSVVVPVHDAADYLDDALASLRAQTLTDLQVVLVDDGSQDGSAQILARAAAADARLTVLHQPHSGPGAARNLALRHATGRYVTFMDADDLIPPHAYELMVDTLERTGSDFVVGAVRRFHSEREWQPHWVRAAHARPMDGATLETCPDAMLDVLACDRLYRREFWDRQVGGFPEGVVYEDHVPMLRAYLHGARFDVLTDVTYLWRQNATGTSQQKADLQNLLDRAQAKDDAWQLLTSEGTELERRLWLARVLDLDLPLYHRLAVEASDEYRDVLRRTVTTYLEPARASGALNRVNAPHTVAAWLVAHGDWEALGGLVAPGAAPVLAVLDGGVARLPARPVATDAPDLPDDLRAVSAHESRLSARVLRTRWRPDGSLDVELAARVHGVHVPADDVVCTIVATEPDGRAHRFPASVDPSVRTGGARAPRGTTLGVRAQIDPAAAAQGPTPPDVDLTVEVRVGEWSRTAPLAVAPGSGASHRPSTLLPGTPARVAALTTAKELPDGLGLRFFDAPATLVSAHSTPDGTTLEVRPTGGTGNVTAVRARNADVQTAAAPRDGAWRLPPLGDGTWVIEAQVAQRWVRVRVDEATAALLVDPLRPGPRSTVRVLVPAPPLLLALGTSPDVLLLTCSGEDREHPDETAVPIADLRARLTRAEEVERNPFDAAPTTALTDPSGTPLAVSPVLAAELPVTIEHDDLTFELHTRRGLAHVTTRRRIPATPIPATRTAGTDD</sequence>
<dbReference type="PANTHER" id="PTHR22916:SF3">
    <property type="entry name" value="UDP-GLCNAC:BETAGAL BETA-1,3-N-ACETYLGLUCOSAMINYLTRANSFERASE-LIKE PROTEIN 1"/>
    <property type="match status" value="1"/>
</dbReference>
<accession>A0A9X5FCF5</accession>
<reference evidence="3 4" key="1">
    <citation type="submission" date="2020-04" db="EMBL/GenBank/DDBJ databases">
        <title>MicrobeNet Type strains.</title>
        <authorList>
            <person name="Nicholson A.C."/>
        </authorList>
    </citation>
    <scope>NUCLEOTIDE SEQUENCE [LARGE SCALE GENOMIC DNA]</scope>
    <source>
        <strain evidence="3 4">ATCC BAA-789</strain>
    </source>
</reference>
<dbReference type="CDD" id="cd00761">
    <property type="entry name" value="Glyco_tranf_GTA_type"/>
    <property type="match status" value="1"/>
</dbReference>
<keyword evidence="4" id="KW-1185">Reference proteome</keyword>
<dbReference type="InterPro" id="IPR001173">
    <property type="entry name" value="Glyco_trans_2-like"/>
</dbReference>
<dbReference type="Proteomes" id="UP000774283">
    <property type="component" value="Unassembled WGS sequence"/>
</dbReference>
<evidence type="ECO:0000256" key="1">
    <source>
        <dbReference type="SAM" id="MobiDB-lite"/>
    </source>
</evidence>
<dbReference type="Gene3D" id="3.90.550.10">
    <property type="entry name" value="Spore Coat Polysaccharide Biosynthesis Protein SpsA, Chain A"/>
    <property type="match status" value="1"/>
</dbReference>
<name>A0A9X5FCF5_9MICO</name>
<dbReference type="SUPFAM" id="SSF53448">
    <property type="entry name" value="Nucleotide-diphospho-sugar transferases"/>
    <property type="match status" value="1"/>
</dbReference>
<dbReference type="RefSeq" id="WP_168447803.1">
    <property type="nucleotide sequence ID" value="NZ_JAAXOW010000003.1"/>
</dbReference>
<gene>
    <name evidence="3" type="ORF">HF995_10795</name>
</gene>